<dbReference type="GO" id="GO:0002100">
    <property type="term" value="P:tRNA wobble adenosine to inosine editing"/>
    <property type="evidence" value="ECO:0007669"/>
    <property type="project" value="InterPro"/>
</dbReference>
<organism evidence="4 5">
    <name type="scientific">Blastocystis sp. subtype 1 (strain ATCC 50177 / NandII)</name>
    <dbReference type="NCBI Taxonomy" id="478820"/>
    <lineage>
        <taxon>Eukaryota</taxon>
        <taxon>Sar</taxon>
        <taxon>Stramenopiles</taxon>
        <taxon>Bigyra</taxon>
        <taxon>Opalozoa</taxon>
        <taxon>Opalinata</taxon>
        <taxon>Blastocystidae</taxon>
        <taxon>Blastocystis</taxon>
    </lineage>
</organism>
<comment type="similarity">
    <text evidence="2">Belongs to the cytidine and deoxycytidylate deaminase family. ADAT3 subfamily.</text>
</comment>
<dbReference type="Proteomes" id="UP000078348">
    <property type="component" value="Unassembled WGS sequence"/>
</dbReference>
<dbReference type="Gene3D" id="3.40.140.10">
    <property type="entry name" value="Cytidine Deaminase, domain 2"/>
    <property type="match status" value="1"/>
</dbReference>
<dbReference type="SUPFAM" id="SSF53927">
    <property type="entry name" value="Cytidine deaminase-like"/>
    <property type="match status" value="1"/>
</dbReference>
<dbReference type="PROSITE" id="PS51747">
    <property type="entry name" value="CYT_DCMP_DEAMINASES_2"/>
    <property type="match status" value="1"/>
</dbReference>
<dbReference type="STRING" id="478820.A0A196SJG0"/>
<accession>A0A196SJG0</accession>
<dbReference type="CDD" id="cd01285">
    <property type="entry name" value="nucleoside_deaminase"/>
    <property type="match status" value="1"/>
</dbReference>
<dbReference type="GO" id="GO:0046872">
    <property type="term" value="F:metal ion binding"/>
    <property type="evidence" value="ECO:0007669"/>
    <property type="project" value="UniProtKB-KW"/>
</dbReference>
<proteinExistence type="inferred from homology"/>
<protein>
    <submittedName>
        <fullName evidence="4">tRNA-specific adenosine deaminase-like protein</fullName>
    </submittedName>
</protein>
<dbReference type="PANTHER" id="PTHR11079">
    <property type="entry name" value="CYTOSINE DEAMINASE FAMILY MEMBER"/>
    <property type="match status" value="1"/>
</dbReference>
<feature type="domain" description="CMP/dCMP-type deaminase" evidence="3">
    <location>
        <begin position="138"/>
        <end position="275"/>
    </location>
</feature>
<dbReference type="GO" id="GO:0052717">
    <property type="term" value="F:tRNA-specific adenosine-34 deaminase activity"/>
    <property type="evidence" value="ECO:0007669"/>
    <property type="project" value="UniProtKB-EC"/>
</dbReference>
<dbReference type="InterPro" id="IPR002125">
    <property type="entry name" value="CMP_dCMP_dom"/>
</dbReference>
<dbReference type="Pfam" id="PF00383">
    <property type="entry name" value="dCMP_cyt_deam_1"/>
    <property type="match status" value="1"/>
</dbReference>
<keyword evidence="1" id="KW-0819">tRNA processing</keyword>
<dbReference type="PANTHER" id="PTHR11079:SF156">
    <property type="entry name" value="INACTIVE TRNA-SPECIFIC ADENOSINE DEAMINASE-LIKE PROTEIN 3-RELATED"/>
    <property type="match status" value="1"/>
</dbReference>
<name>A0A196SJG0_BLAHN</name>
<dbReference type="EMBL" id="LXWW01000079">
    <property type="protein sequence ID" value="OAO16446.1"/>
    <property type="molecule type" value="Genomic_DNA"/>
</dbReference>
<evidence type="ECO:0000313" key="5">
    <source>
        <dbReference type="Proteomes" id="UP000078348"/>
    </source>
</evidence>
<dbReference type="InterPro" id="IPR016193">
    <property type="entry name" value="Cytidine_deaminase-like"/>
</dbReference>
<evidence type="ECO:0000256" key="1">
    <source>
        <dbReference type="ARBA" id="ARBA00022694"/>
    </source>
</evidence>
<gene>
    <name evidence="4" type="ORF">AV274_1824</name>
</gene>
<comment type="caution">
    <text evidence="4">The sequence shown here is derived from an EMBL/GenBank/DDBJ whole genome shotgun (WGS) entry which is preliminary data.</text>
</comment>
<evidence type="ECO:0000259" key="3">
    <source>
        <dbReference type="PROSITE" id="PS51747"/>
    </source>
</evidence>
<sequence>MSATDGIPSFEEVKRPIPSTITTTEFYCARVEKCHIGEILKALGTRIPMTNDVKHLKRVNKCEHDDNLLYVLLWEKKSMEPTPSFSGIPYVSDDTISVVKVPLYPAETKELFLQGRALWPITYHPMTPPPELTSQEKERFVAAMRRAIALGKEAAAYGNAPIGMVILDEHGDVIGECGDNRQGMFLDHCCFACVRNQSEALKQKFAGKCAKKTDPYLCTNCDVVLTREPCVMCCMCLLHSRVRRVIYGCDDKNGGLKSHVHLHYVPKLNHHFRVFRGVLEEECRALWEERKDKDSLYFV</sequence>
<dbReference type="GO" id="GO:0005634">
    <property type="term" value="C:nucleus"/>
    <property type="evidence" value="ECO:0007669"/>
    <property type="project" value="TreeGrafter"/>
</dbReference>
<evidence type="ECO:0000256" key="2">
    <source>
        <dbReference type="ARBA" id="ARBA00038160"/>
    </source>
</evidence>
<dbReference type="GO" id="GO:0005737">
    <property type="term" value="C:cytoplasm"/>
    <property type="evidence" value="ECO:0007669"/>
    <property type="project" value="TreeGrafter"/>
</dbReference>
<dbReference type="OrthoDB" id="3180714at2759"/>
<dbReference type="AlphaFoldDB" id="A0A196SJG0"/>
<reference evidence="4 5" key="1">
    <citation type="submission" date="2016-05" db="EMBL/GenBank/DDBJ databases">
        <title>Nuclear genome of Blastocystis sp. subtype 1 NandII.</title>
        <authorList>
            <person name="Gentekaki E."/>
            <person name="Curtis B."/>
            <person name="Stairs C."/>
            <person name="Eme L."/>
            <person name="Herman E."/>
            <person name="Klimes V."/>
            <person name="Arias M.C."/>
            <person name="Elias M."/>
            <person name="Hilliou F."/>
            <person name="Klute M."/>
            <person name="Malik S.-B."/>
            <person name="Pightling A."/>
            <person name="Rachubinski R."/>
            <person name="Salas D."/>
            <person name="Schlacht A."/>
            <person name="Suga H."/>
            <person name="Archibald J."/>
            <person name="Ball S.G."/>
            <person name="Clark G."/>
            <person name="Dacks J."/>
            <person name="Van Der Giezen M."/>
            <person name="Tsaousis A."/>
            <person name="Roger A."/>
        </authorList>
    </citation>
    <scope>NUCLEOTIDE SEQUENCE [LARGE SCALE GENOMIC DNA]</scope>
    <source>
        <strain evidence="5">ATCC 50177 / NandII</strain>
    </source>
</reference>
<keyword evidence="5" id="KW-1185">Reference proteome</keyword>
<evidence type="ECO:0000313" key="4">
    <source>
        <dbReference type="EMBL" id="OAO16446.1"/>
    </source>
</evidence>